<keyword evidence="9" id="KW-0460">Magnesium</keyword>
<organism evidence="16 17">
    <name type="scientific">Aphidius gifuensis</name>
    <name type="common">Parasitoid wasp</name>
    <dbReference type="NCBI Taxonomy" id="684658"/>
    <lineage>
        <taxon>Eukaryota</taxon>
        <taxon>Metazoa</taxon>
        <taxon>Ecdysozoa</taxon>
        <taxon>Arthropoda</taxon>
        <taxon>Hexapoda</taxon>
        <taxon>Insecta</taxon>
        <taxon>Pterygota</taxon>
        <taxon>Neoptera</taxon>
        <taxon>Endopterygota</taxon>
        <taxon>Hymenoptera</taxon>
        <taxon>Apocrita</taxon>
        <taxon>Ichneumonoidea</taxon>
        <taxon>Braconidae</taxon>
        <taxon>Aphidiinae</taxon>
        <taxon>Aphidius</taxon>
    </lineage>
</organism>
<evidence type="ECO:0000256" key="4">
    <source>
        <dbReference type="ARBA" id="ARBA00022490"/>
    </source>
</evidence>
<evidence type="ECO:0000256" key="6">
    <source>
        <dbReference type="ARBA" id="ARBA00022723"/>
    </source>
</evidence>
<dbReference type="Proteomes" id="UP000639338">
    <property type="component" value="Unassembled WGS sequence"/>
</dbReference>
<comment type="function">
    <text evidence="13">Tubulin is the major constituent of microtubules, a cylinder consisting of laterally associated linear protofilaments composed of alpha- and beta-tubulin heterodimers. Microtubules grow by the addition of GTP-tubulin dimers to the microtubule end, where a stabilizing cap forms. Below the cap, tubulin dimers are in GDP-bound state, owing to GTPase activity of alpha-tubulin.</text>
</comment>
<evidence type="ECO:0000256" key="10">
    <source>
        <dbReference type="ARBA" id="ARBA00023134"/>
    </source>
</evidence>
<feature type="domain" description="Tubulin/FtsZ GTPase" evidence="14">
    <location>
        <begin position="52"/>
        <end position="249"/>
    </location>
</feature>
<sequence>MSKQRECISIHIGQAGVQMGSTCWELYCLEHKIQPNGQIEDNREPELDDDGIETFFVHPSTGKFVPRAIMVDLEPSVISEFRNSKHQGLFHPDQLISGKEDAANNFARGYYTVGQKLLEKVYEKIRIIAENCHGLMGFLIFHSLGGGTGSGFYSLLMETLCRQYPKKSILEFTISPSPTISTAVVEPYNAILSTSSTLDDSICSFMVDNEALYDVCRRKLGLDRPNYSSLNRLISQVVSSITASMRFNGALNVDLSEFQTNLVPYPRIHFPICAYAPVSSTAQVDHNTMTVAELTTECFEPNNLLAKCDTMSGKYMACCLLYRGDVVPKDVNFAIAYIKQKKSIQFVDWSPTGFKVGINCQPPTAIPNGEIAQVQRAVAMLSNTTAIVDVWSRLNRQFNLMYKKRAFVHWYQSEGMELDEFGEARENLSALELDYSEIYQNLEEEIDEEEI</sequence>
<dbReference type="InterPro" id="IPR003008">
    <property type="entry name" value="Tubulin_FtsZ_GTPase"/>
</dbReference>
<evidence type="ECO:0000256" key="3">
    <source>
        <dbReference type="ARBA" id="ARBA00009636"/>
    </source>
</evidence>
<comment type="catalytic activity">
    <reaction evidence="12">
        <text>GTP + H2O = GDP + phosphate + H(+)</text>
        <dbReference type="Rhea" id="RHEA:19669"/>
        <dbReference type="ChEBI" id="CHEBI:15377"/>
        <dbReference type="ChEBI" id="CHEBI:15378"/>
        <dbReference type="ChEBI" id="CHEBI:37565"/>
        <dbReference type="ChEBI" id="CHEBI:43474"/>
        <dbReference type="ChEBI" id="CHEBI:58189"/>
    </reaction>
    <physiologicalReaction direction="left-to-right" evidence="12">
        <dbReference type="Rhea" id="RHEA:19670"/>
    </physiologicalReaction>
</comment>
<keyword evidence="4" id="KW-0963">Cytoplasm</keyword>
<dbReference type="SUPFAM" id="SSF55307">
    <property type="entry name" value="Tubulin C-terminal domain-like"/>
    <property type="match status" value="1"/>
</dbReference>
<comment type="subunit">
    <text evidence="13">Dimer of alpha and beta chains. A typical microtubule is a hollow water-filled tube with an outer diameter of 25 nm and an inner diameter of 15 nM. Alpha-beta heterodimers associate head-to-tail to form protofilaments running lengthwise along the microtubule wall with the beta-tubulin subunit facing the microtubule plus end conferring a structural polarity. Microtubules usually have 13 protofilaments but different protofilament numbers can be found in some organisms and specialized cells.</text>
</comment>
<dbReference type="SUPFAM" id="SSF52490">
    <property type="entry name" value="Tubulin nucleotide-binding domain-like"/>
    <property type="match status" value="1"/>
</dbReference>
<feature type="domain" description="Tubulin/FtsZ 2-layer sandwich" evidence="15">
    <location>
        <begin position="251"/>
        <end position="396"/>
    </location>
</feature>
<dbReference type="InterPro" id="IPR036525">
    <property type="entry name" value="Tubulin/FtsZ_GTPase_sf"/>
</dbReference>
<dbReference type="PROSITE" id="PS00227">
    <property type="entry name" value="TUBULIN"/>
    <property type="match status" value="1"/>
</dbReference>
<dbReference type="FunFam" id="3.40.50.1440:FF:000007">
    <property type="entry name" value="Tubulin alpha chain"/>
    <property type="match status" value="1"/>
</dbReference>
<dbReference type="PANTHER" id="PTHR11588">
    <property type="entry name" value="TUBULIN"/>
    <property type="match status" value="1"/>
</dbReference>
<evidence type="ECO:0000256" key="8">
    <source>
        <dbReference type="ARBA" id="ARBA00022801"/>
    </source>
</evidence>
<keyword evidence="17" id="KW-1185">Reference proteome</keyword>
<dbReference type="InterPro" id="IPR023123">
    <property type="entry name" value="Tubulin_C"/>
</dbReference>
<dbReference type="InterPro" id="IPR018316">
    <property type="entry name" value="Tubulin/FtsZ_2-layer-sand-dom"/>
</dbReference>
<comment type="caution">
    <text evidence="16">The sequence shown here is derived from an EMBL/GenBank/DDBJ whole genome shotgun (WGS) entry which is preliminary data.</text>
</comment>
<dbReference type="GO" id="GO:0005737">
    <property type="term" value="C:cytoplasm"/>
    <property type="evidence" value="ECO:0007669"/>
    <property type="project" value="UniProtKB-ARBA"/>
</dbReference>
<dbReference type="Pfam" id="PF00091">
    <property type="entry name" value="Tubulin"/>
    <property type="match status" value="1"/>
</dbReference>
<dbReference type="Gene3D" id="3.30.1330.20">
    <property type="entry name" value="Tubulin/FtsZ, C-terminal domain"/>
    <property type="match status" value="1"/>
</dbReference>
<dbReference type="AlphaFoldDB" id="A0A834XV94"/>
<evidence type="ECO:0000256" key="11">
    <source>
        <dbReference type="ARBA" id="ARBA00023212"/>
    </source>
</evidence>
<protein>
    <recommendedName>
        <fullName evidence="13">Tubulin alpha chain</fullName>
    </recommendedName>
</protein>
<evidence type="ECO:0000259" key="15">
    <source>
        <dbReference type="SMART" id="SM00865"/>
    </source>
</evidence>
<dbReference type="GO" id="GO:0046872">
    <property type="term" value="F:metal ion binding"/>
    <property type="evidence" value="ECO:0007669"/>
    <property type="project" value="UniProtKB-KW"/>
</dbReference>
<dbReference type="GO" id="GO:0005874">
    <property type="term" value="C:microtubule"/>
    <property type="evidence" value="ECO:0007669"/>
    <property type="project" value="UniProtKB-KW"/>
</dbReference>
<evidence type="ECO:0000256" key="7">
    <source>
        <dbReference type="ARBA" id="ARBA00022741"/>
    </source>
</evidence>
<dbReference type="SMART" id="SM00865">
    <property type="entry name" value="Tubulin_C"/>
    <property type="match status" value="1"/>
</dbReference>
<proteinExistence type="inferred from homology"/>
<comment type="cofactor">
    <cofactor evidence="1">
        <name>Mg(2+)</name>
        <dbReference type="ChEBI" id="CHEBI:18420"/>
    </cofactor>
</comment>
<dbReference type="OrthoDB" id="7670677at2759"/>
<dbReference type="InterPro" id="IPR037103">
    <property type="entry name" value="Tubulin/FtsZ-like_C"/>
</dbReference>
<name>A0A834XV94_APHGI</name>
<dbReference type="GO" id="GO:0016787">
    <property type="term" value="F:hydrolase activity"/>
    <property type="evidence" value="ECO:0007669"/>
    <property type="project" value="UniProtKB-KW"/>
</dbReference>
<keyword evidence="11" id="KW-0206">Cytoskeleton</keyword>
<dbReference type="EMBL" id="JACMRX010000004">
    <property type="protein sequence ID" value="KAF7991426.1"/>
    <property type="molecule type" value="Genomic_DNA"/>
</dbReference>
<evidence type="ECO:0000313" key="16">
    <source>
        <dbReference type="EMBL" id="KAF7991426.1"/>
    </source>
</evidence>
<evidence type="ECO:0000256" key="9">
    <source>
        <dbReference type="ARBA" id="ARBA00022842"/>
    </source>
</evidence>
<evidence type="ECO:0000313" key="17">
    <source>
        <dbReference type="Proteomes" id="UP000639338"/>
    </source>
</evidence>
<evidence type="ECO:0000259" key="14">
    <source>
        <dbReference type="SMART" id="SM00864"/>
    </source>
</evidence>
<dbReference type="InterPro" id="IPR008280">
    <property type="entry name" value="Tub_FtsZ_C"/>
</dbReference>
<keyword evidence="10 13" id="KW-0342">GTP-binding</keyword>
<accession>A0A834XV94</accession>
<dbReference type="InterPro" id="IPR000217">
    <property type="entry name" value="Tubulin"/>
</dbReference>
<dbReference type="CDD" id="cd02186">
    <property type="entry name" value="alpha_tubulin"/>
    <property type="match status" value="1"/>
</dbReference>
<evidence type="ECO:0000256" key="12">
    <source>
        <dbReference type="ARBA" id="ARBA00049117"/>
    </source>
</evidence>
<dbReference type="GO" id="GO:0007017">
    <property type="term" value="P:microtubule-based process"/>
    <property type="evidence" value="ECO:0007669"/>
    <property type="project" value="InterPro"/>
</dbReference>
<evidence type="ECO:0000256" key="13">
    <source>
        <dbReference type="RuleBase" id="RU000352"/>
    </source>
</evidence>
<dbReference type="FunFam" id="3.30.1330.20:FF:000001">
    <property type="entry name" value="Tubulin alpha chain"/>
    <property type="match status" value="1"/>
</dbReference>
<dbReference type="Gene3D" id="3.40.50.1440">
    <property type="entry name" value="Tubulin/FtsZ, GTPase domain"/>
    <property type="match status" value="1"/>
</dbReference>
<dbReference type="PRINTS" id="PR01161">
    <property type="entry name" value="TUBULIN"/>
</dbReference>
<evidence type="ECO:0000256" key="2">
    <source>
        <dbReference type="ARBA" id="ARBA00004245"/>
    </source>
</evidence>
<evidence type="ECO:0000256" key="1">
    <source>
        <dbReference type="ARBA" id="ARBA00001946"/>
    </source>
</evidence>
<keyword evidence="8" id="KW-0378">Hydrolase</keyword>
<dbReference type="GO" id="GO:0005200">
    <property type="term" value="F:structural constituent of cytoskeleton"/>
    <property type="evidence" value="ECO:0007669"/>
    <property type="project" value="InterPro"/>
</dbReference>
<reference evidence="16 17" key="1">
    <citation type="submission" date="2020-08" db="EMBL/GenBank/DDBJ databases">
        <title>Aphidius gifuensis genome sequencing and assembly.</title>
        <authorList>
            <person name="Du Z."/>
        </authorList>
    </citation>
    <scope>NUCLEOTIDE SEQUENCE [LARGE SCALE GENOMIC DNA]</scope>
    <source>
        <strain evidence="16">YNYX2018</strain>
        <tissue evidence="16">Adults</tissue>
    </source>
</reference>
<dbReference type="InterPro" id="IPR002452">
    <property type="entry name" value="Alpha_tubulin"/>
</dbReference>
<dbReference type="PRINTS" id="PR01162">
    <property type="entry name" value="ALPHATUBULIN"/>
</dbReference>
<dbReference type="InterPro" id="IPR017975">
    <property type="entry name" value="Tubulin_CS"/>
</dbReference>
<keyword evidence="7 13" id="KW-0547">Nucleotide-binding</keyword>
<keyword evidence="5 13" id="KW-0493">Microtubule</keyword>
<dbReference type="SMART" id="SM00864">
    <property type="entry name" value="Tubulin"/>
    <property type="match status" value="1"/>
</dbReference>
<dbReference type="Pfam" id="PF03953">
    <property type="entry name" value="Tubulin_C"/>
    <property type="match status" value="1"/>
</dbReference>
<dbReference type="Gene3D" id="1.10.287.600">
    <property type="entry name" value="Helix hairpin bin"/>
    <property type="match status" value="1"/>
</dbReference>
<comment type="subcellular location">
    <subcellularLocation>
        <location evidence="2">Cytoplasm</location>
        <location evidence="2">Cytoskeleton</location>
    </subcellularLocation>
</comment>
<evidence type="ECO:0000256" key="5">
    <source>
        <dbReference type="ARBA" id="ARBA00022701"/>
    </source>
</evidence>
<keyword evidence="6" id="KW-0479">Metal-binding</keyword>
<dbReference type="GO" id="GO:0005525">
    <property type="term" value="F:GTP binding"/>
    <property type="evidence" value="ECO:0007669"/>
    <property type="project" value="UniProtKB-UniRule"/>
</dbReference>
<gene>
    <name evidence="16" type="ORF">HCN44_002988</name>
</gene>
<comment type="similarity">
    <text evidence="3 13">Belongs to the tubulin family.</text>
</comment>